<evidence type="ECO:0000256" key="2">
    <source>
        <dbReference type="ARBA" id="ARBA00006434"/>
    </source>
</evidence>
<evidence type="ECO:0000313" key="9">
    <source>
        <dbReference type="EMBL" id="MCK0088538.1"/>
    </source>
</evidence>
<keyword evidence="6 8" id="KW-0472">Membrane</keyword>
<evidence type="ECO:0000256" key="5">
    <source>
        <dbReference type="ARBA" id="ARBA00022989"/>
    </source>
</evidence>
<keyword evidence="5 8" id="KW-1133">Transmembrane helix</keyword>
<protein>
    <submittedName>
        <fullName evidence="10">Sodium/pantothenate symporter</fullName>
    </submittedName>
    <submittedName>
        <fullName evidence="9">Sodium:solute symporter family protein</fullName>
    </submittedName>
</protein>
<feature type="transmembrane region" description="Helical" evidence="8">
    <location>
        <begin position="6"/>
        <end position="24"/>
    </location>
</feature>
<evidence type="ECO:0000313" key="10">
    <source>
        <dbReference type="EMBL" id="VYU81169.1"/>
    </source>
</evidence>
<dbReference type="Pfam" id="PF00474">
    <property type="entry name" value="SSF"/>
    <property type="match status" value="1"/>
</dbReference>
<sequence>MSSLSVVLVILGIYMVVMVGIGLAGRKYGGSMNDFMTAGKQGTLLLVTGSYIGSHIGNGIVVGGAEYGAVYGIGGMWFGVGAALSYLLFSAVMSRRVYRGNCVTLSDMLEQRYGDKVTTILMAVLNGAANTAVMAGQIMAGKRLFEYIGVNPVLGAIITTLIVIIYSSMSGLWGVMMTDVIQSTVIFITVIVTVIFIGSQGGFQLMAQNLPAESFQMVPFSMETFIMMLGPTALYGLVSSAAFQRTVSCKEEKTAVMAPVIAACMIIPFVVLPVLIGMYGKALWPDAANGTIIFQVLFEAMPPVLAGLLIASICAAVMSTCDGGLVTITANIVSDIYYKHINPQASEKTLAKMTTWSTVIVGLIALILSLQFSSIISLLSMAYTFMTAGGLVMIAGGILWKKGTTQGAIASFLIGIACVIVNKMGLQMPMASIFPILPSLIAYVAVSLMTQPKKG</sequence>
<reference evidence="9" key="2">
    <citation type="journal article" date="2022" name="Cell Host Microbe">
        <title>Colonization of the live biotherapeutic product VE303 and modulation of the microbiota and metabolites in healthy volunteers.</title>
        <authorList>
            <person name="Dsouza M."/>
            <person name="Menon R."/>
            <person name="Crossette E."/>
            <person name="Bhattarai S.K."/>
            <person name="Schneider J."/>
            <person name="Kim Y.G."/>
            <person name="Reddy S."/>
            <person name="Caballero S."/>
            <person name="Felix C."/>
            <person name="Cornacchione L."/>
            <person name="Hendrickson J."/>
            <person name="Watson A.R."/>
            <person name="Minot S.S."/>
            <person name="Greenfield N."/>
            <person name="Schopf L."/>
            <person name="Szabady R."/>
            <person name="Patarroyo J."/>
            <person name="Smith W."/>
            <person name="Harrison P."/>
            <person name="Kuijper E.J."/>
            <person name="Kelly C.P."/>
            <person name="Olle B."/>
            <person name="Bobilev D."/>
            <person name="Silber J.L."/>
            <person name="Bucci V."/>
            <person name="Roberts B."/>
            <person name="Faith J."/>
            <person name="Norman J.M."/>
        </authorList>
    </citation>
    <scope>NUCLEOTIDE SEQUENCE</scope>
    <source>
        <strain evidence="9">VE303-04</strain>
    </source>
</reference>
<feature type="transmembrane region" description="Helical" evidence="8">
    <location>
        <begin position="407"/>
        <end position="426"/>
    </location>
</feature>
<feature type="transmembrane region" description="Helical" evidence="8">
    <location>
        <begin position="44"/>
        <end position="63"/>
    </location>
</feature>
<feature type="transmembrane region" description="Helical" evidence="8">
    <location>
        <begin position="185"/>
        <end position="205"/>
    </location>
</feature>
<evidence type="ECO:0000256" key="3">
    <source>
        <dbReference type="ARBA" id="ARBA00022448"/>
    </source>
</evidence>
<feature type="transmembrane region" description="Helical" evidence="8">
    <location>
        <begin position="255"/>
        <end position="276"/>
    </location>
</feature>
<dbReference type="CDD" id="cd10322">
    <property type="entry name" value="SLC5sbd"/>
    <property type="match status" value="1"/>
</dbReference>
<comment type="similarity">
    <text evidence="2 7">Belongs to the sodium:solute symporter (SSF) (TC 2.A.21) family.</text>
</comment>
<evidence type="ECO:0000256" key="8">
    <source>
        <dbReference type="SAM" id="Phobius"/>
    </source>
</evidence>
<feature type="transmembrane region" description="Helical" evidence="8">
    <location>
        <begin position="432"/>
        <end position="450"/>
    </location>
</feature>
<dbReference type="Proteomes" id="UP001203136">
    <property type="component" value="Unassembled WGS sequence"/>
</dbReference>
<feature type="transmembrane region" description="Helical" evidence="8">
    <location>
        <begin position="225"/>
        <end position="243"/>
    </location>
</feature>
<dbReference type="InterPro" id="IPR038377">
    <property type="entry name" value="Na/Glc_symporter_sf"/>
</dbReference>
<proteinExistence type="inferred from homology"/>
<dbReference type="GO" id="GO:0022857">
    <property type="term" value="F:transmembrane transporter activity"/>
    <property type="evidence" value="ECO:0007669"/>
    <property type="project" value="InterPro"/>
</dbReference>
<evidence type="ECO:0000256" key="1">
    <source>
        <dbReference type="ARBA" id="ARBA00004141"/>
    </source>
</evidence>
<keyword evidence="4 8" id="KW-0812">Transmembrane</keyword>
<dbReference type="AlphaFoldDB" id="A0A6N3I021"/>
<feature type="transmembrane region" description="Helical" evidence="8">
    <location>
        <begin position="152"/>
        <end position="173"/>
    </location>
</feature>
<dbReference type="PANTHER" id="PTHR48086:SF7">
    <property type="entry name" value="SODIUM-SOLUTE SYMPORTER-RELATED"/>
    <property type="match status" value="1"/>
</dbReference>
<gene>
    <name evidence="10" type="primary">panF_4</name>
    <name evidence="10" type="ORF">CSLFYP84_04373</name>
    <name evidence="9" type="ORF">K5I21_22295</name>
</gene>
<organism evidence="10">
    <name type="scientific">Clostridium symbiosum</name>
    <name type="common">Bacteroides symbiosus</name>
    <dbReference type="NCBI Taxonomy" id="1512"/>
    <lineage>
        <taxon>Bacteria</taxon>
        <taxon>Bacillati</taxon>
        <taxon>Bacillota</taxon>
        <taxon>Clostridia</taxon>
        <taxon>Lachnospirales</taxon>
        <taxon>Lachnospiraceae</taxon>
        <taxon>Otoolea</taxon>
    </lineage>
</organism>
<dbReference type="EMBL" id="CACRUA010000081">
    <property type="protein sequence ID" value="VYU81169.1"/>
    <property type="molecule type" value="Genomic_DNA"/>
</dbReference>
<comment type="subcellular location">
    <subcellularLocation>
        <location evidence="1">Membrane</location>
        <topology evidence="1">Multi-pass membrane protein</topology>
    </subcellularLocation>
</comment>
<dbReference type="PANTHER" id="PTHR48086">
    <property type="entry name" value="SODIUM/PROLINE SYMPORTER-RELATED"/>
    <property type="match status" value="1"/>
</dbReference>
<evidence type="ECO:0000256" key="7">
    <source>
        <dbReference type="RuleBase" id="RU362091"/>
    </source>
</evidence>
<name>A0A6N3I021_CLOSY</name>
<feature type="transmembrane region" description="Helical" evidence="8">
    <location>
        <begin position="69"/>
        <end position="89"/>
    </location>
</feature>
<feature type="transmembrane region" description="Helical" evidence="8">
    <location>
        <begin position="354"/>
        <end position="376"/>
    </location>
</feature>
<accession>A0A6N3I021</accession>
<feature type="transmembrane region" description="Helical" evidence="8">
    <location>
        <begin position="382"/>
        <end position="400"/>
    </location>
</feature>
<dbReference type="InterPro" id="IPR050277">
    <property type="entry name" value="Sodium:Solute_Symporter"/>
</dbReference>
<dbReference type="RefSeq" id="WP_024738866.1">
    <property type="nucleotide sequence ID" value="NZ_BAABZD010000005.1"/>
</dbReference>
<dbReference type="GO" id="GO:0005886">
    <property type="term" value="C:plasma membrane"/>
    <property type="evidence" value="ECO:0007669"/>
    <property type="project" value="TreeGrafter"/>
</dbReference>
<feature type="transmembrane region" description="Helical" evidence="8">
    <location>
        <begin position="117"/>
        <end position="140"/>
    </location>
</feature>
<dbReference type="Gene3D" id="1.20.1730.10">
    <property type="entry name" value="Sodium/glucose cotransporter"/>
    <property type="match status" value="1"/>
</dbReference>
<reference evidence="10" key="1">
    <citation type="submission" date="2019-11" db="EMBL/GenBank/DDBJ databases">
        <authorList>
            <person name="Feng L."/>
        </authorList>
    </citation>
    <scope>NUCLEOTIDE SEQUENCE</scope>
    <source>
        <strain evidence="10">CsymbiosumLFYP84</strain>
    </source>
</reference>
<evidence type="ECO:0000256" key="6">
    <source>
        <dbReference type="ARBA" id="ARBA00023136"/>
    </source>
</evidence>
<evidence type="ECO:0000256" key="4">
    <source>
        <dbReference type="ARBA" id="ARBA00022692"/>
    </source>
</evidence>
<dbReference type="PROSITE" id="PS50283">
    <property type="entry name" value="NA_SOLUT_SYMP_3"/>
    <property type="match status" value="1"/>
</dbReference>
<dbReference type="InterPro" id="IPR001734">
    <property type="entry name" value="Na/solute_symporter"/>
</dbReference>
<keyword evidence="3" id="KW-0813">Transport</keyword>
<dbReference type="EMBL" id="JAINVB010000001">
    <property type="protein sequence ID" value="MCK0088538.1"/>
    <property type="molecule type" value="Genomic_DNA"/>
</dbReference>